<evidence type="ECO:0000313" key="3">
    <source>
        <dbReference type="Proteomes" id="UP000239990"/>
    </source>
</evidence>
<evidence type="ECO:0000259" key="1">
    <source>
        <dbReference type="Pfam" id="PF20455"/>
    </source>
</evidence>
<feature type="domain" description="DUF6708" evidence="1">
    <location>
        <begin position="2"/>
        <end position="127"/>
    </location>
</feature>
<gene>
    <name evidence="2" type="ORF">C4E15_23480</name>
</gene>
<dbReference type="InterPro" id="IPR046554">
    <property type="entry name" value="DUF6708"/>
</dbReference>
<proteinExistence type="predicted"/>
<dbReference type="OrthoDB" id="8656832at2"/>
<protein>
    <recommendedName>
        <fullName evidence="1">DUF6708 domain-containing protein</fullName>
    </recommendedName>
</protein>
<name>A0A2S5GMB5_9BURK</name>
<evidence type="ECO:0000313" key="2">
    <source>
        <dbReference type="EMBL" id="PPA73993.1"/>
    </source>
</evidence>
<organism evidence="2 3">
    <name type="scientific">Achromobacter spanius</name>
    <dbReference type="NCBI Taxonomy" id="217203"/>
    <lineage>
        <taxon>Bacteria</taxon>
        <taxon>Pseudomonadati</taxon>
        <taxon>Pseudomonadota</taxon>
        <taxon>Betaproteobacteria</taxon>
        <taxon>Burkholderiales</taxon>
        <taxon>Alcaligenaceae</taxon>
        <taxon>Achromobacter</taxon>
    </lineage>
</organism>
<reference evidence="2 3" key="1">
    <citation type="submission" date="2018-02" db="EMBL/GenBank/DDBJ databases">
        <title>Draft Genome of Achromobacter spanius stain 6.</title>
        <authorList>
            <person name="Gunasekera T.S."/>
            <person name="Radwan O."/>
            <person name="Ruiz O.N."/>
        </authorList>
    </citation>
    <scope>NUCLEOTIDE SEQUENCE [LARGE SCALE GENOMIC DNA]</scope>
    <source>
        <strain evidence="2 3">6</strain>
    </source>
</reference>
<comment type="caution">
    <text evidence="2">The sequence shown here is derived from an EMBL/GenBank/DDBJ whole genome shotgun (WGS) entry which is preliminary data.</text>
</comment>
<sequence>MLWWTVTMIRVDISIPRDEPIRFNRLRRKVYVYRFHYIWWNPFARWGVTTNAYHWTDLRAEVWRQRGATGQGGLIITWGVSIAVVKPGTNQVIDRFPLSVGQDEGSSWDYVRAYMQYGPGALPAVETFNDPNKAPPCNLALRLAPRVQWPADMDAESRT</sequence>
<dbReference type="AlphaFoldDB" id="A0A2S5GMB5"/>
<dbReference type="Proteomes" id="UP000239990">
    <property type="component" value="Unassembled WGS sequence"/>
</dbReference>
<dbReference type="Pfam" id="PF20455">
    <property type="entry name" value="DUF6708"/>
    <property type="match status" value="1"/>
</dbReference>
<dbReference type="EMBL" id="PREU01000012">
    <property type="protein sequence ID" value="PPA73993.1"/>
    <property type="molecule type" value="Genomic_DNA"/>
</dbReference>
<accession>A0A2S5GMB5</accession>